<feature type="region of interest" description="Disordered" evidence="1">
    <location>
        <begin position="67"/>
        <end position="126"/>
    </location>
</feature>
<evidence type="ECO:0000256" key="1">
    <source>
        <dbReference type="SAM" id="MobiDB-lite"/>
    </source>
</evidence>
<sequence>MEQNIILWLKSLYDILIGKDMMKFLSLTSTTSTTITTTTVMDDLEKEIDCQHSKLIQQELLPQTLESSTEKPLLLSSPSPLSSLSSKSCRQQQQQQTDLNNNQNHNEQVHSNQSSIESYHTTTKTTTKIPETIPSIIVNNNNSNQQQQQYCDNCVQKSQQQQQQNLDEKIYLKLSKFYSKPQASSLLSSSSSIRSDRFIEIMIDAYRKHLPDQCDPLIIDDYRDHLLNSFVTIQTHQYRIYGLRNVMKTSEDGFIRFLGNNRFVLNFTVLISDLKIQLDCQLKIGHRLQPKRLSLRNKHYEMDFIKCLLYVELLIDCDEQSIRFERLLPISQQYGHHVHSNQLSSSSSSYKSSSLSSLPTAASTFASCHFMSFNNLFAILIERYFKNYFATNLNHLETIINRKLSDNVNDNNSHISTSFILDYDKLIVQTSLHKILIILKQQQQQQSPSSSIKSNKF</sequence>
<reference evidence="2 3" key="1">
    <citation type="journal article" date="2018" name="J. Allergy Clin. Immunol.">
        <title>High-quality assembly of Dermatophagoides pteronyssinus genome and transcriptome reveals a wide range of novel allergens.</title>
        <authorList>
            <person name="Liu X.Y."/>
            <person name="Yang K.Y."/>
            <person name="Wang M.Q."/>
            <person name="Kwok J.S."/>
            <person name="Zeng X."/>
            <person name="Yang Z."/>
            <person name="Xiao X.J."/>
            <person name="Lau C.P."/>
            <person name="Li Y."/>
            <person name="Huang Z.M."/>
            <person name="Ba J.G."/>
            <person name="Yim A.K."/>
            <person name="Ouyang C.Y."/>
            <person name="Ngai S.M."/>
            <person name="Chan T.F."/>
            <person name="Leung E.L."/>
            <person name="Liu L."/>
            <person name="Liu Z.G."/>
            <person name="Tsui S.K."/>
        </authorList>
    </citation>
    <scope>NUCLEOTIDE SEQUENCE [LARGE SCALE GENOMIC DNA]</scope>
    <source>
        <strain evidence="2">Derp</strain>
    </source>
</reference>
<keyword evidence="3" id="KW-1185">Reference proteome</keyword>
<proteinExistence type="predicted"/>
<gene>
    <name evidence="2" type="ORF">DERP_011124</name>
</gene>
<dbReference type="Proteomes" id="UP000887458">
    <property type="component" value="Unassembled WGS sequence"/>
</dbReference>
<reference evidence="2 3" key="2">
    <citation type="journal article" date="2022" name="Mol. Biol. Evol.">
        <title>Comparative Genomics Reveals Insights into the Divergent Evolution of Astigmatic Mites and Household Pest Adaptations.</title>
        <authorList>
            <person name="Xiong Q."/>
            <person name="Wan A.T."/>
            <person name="Liu X."/>
            <person name="Fung C.S."/>
            <person name="Xiao X."/>
            <person name="Malainual N."/>
            <person name="Hou J."/>
            <person name="Wang L."/>
            <person name="Wang M."/>
            <person name="Yang K.Y."/>
            <person name="Cui Y."/>
            <person name="Leung E.L."/>
            <person name="Nong W."/>
            <person name="Shin S.K."/>
            <person name="Au S.W."/>
            <person name="Jeong K.Y."/>
            <person name="Chew F.T."/>
            <person name="Hui J.H."/>
            <person name="Leung T.F."/>
            <person name="Tungtrongchitr A."/>
            <person name="Zhong N."/>
            <person name="Liu Z."/>
            <person name="Tsui S.K."/>
        </authorList>
    </citation>
    <scope>NUCLEOTIDE SEQUENCE [LARGE SCALE GENOMIC DNA]</scope>
    <source>
        <strain evidence="2">Derp</strain>
    </source>
</reference>
<organism evidence="2 3">
    <name type="scientific">Dermatophagoides pteronyssinus</name>
    <name type="common">European house dust mite</name>
    <dbReference type="NCBI Taxonomy" id="6956"/>
    <lineage>
        <taxon>Eukaryota</taxon>
        <taxon>Metazoa</taxon>
        <taxon>Ecdysozoa</taxon>
        <taxon>Arthropoda</taxon>
        <taxon>Chelicerata</taxon>
        <taxon>Arachnida</taxon>
        <taxon>Acari</taxon>
        <taxon>Acariformes</taxon>
        <taxon>Sarcoptiformes</taxon>
        <taxon>Astigmata</taxon>
        <taxon>Psoroptidia</taxon>
        <taxon>Analgoidea</taxon>
        <taxon>Pyroglyphidae</taxon>
        <taxon>Dermatophagoidinae</taxon>
        <taxon>Dermatophagoides</taxon>
    </lineage>
</organism>
<accession>A0ABQ8J8Z7</accession>
<comment type="caution">
    <text evidence="2">The sequence shown here is derived from an EMBL/GenBank/DDBJ whole genome shotgun (WGS) entry which is preliminary data.</text>
</comment>
<protein>
    <submittedName>
        <fullName evidence="2">Uncharacterized protein</fullName>
    </submittedName>
</protein>
<dbReference type="EMBL" id="NJHN03000061">
    <property type="protein sequence ID" value="KAH9419029.1"/>
    <property type="molecule type" value="Genomic_DNA"/>
</dbReference>
<evidence type="ECO:0000313" key="2">
    <source>
        <dbReference type="EMBL" id="KAH9419029.1"/>
    </source>
</evidence>
<name>A0ABQ8J8Z7_DERPT</name>
<evidence type="ECO:0000313" key="3">
    <source>
        <dbReference type="Proteomes" id="UP000887458"/>
    </source>
</evidence>
<feature type="compositionally biased region" description="Low complexity" evidence="1">
    <location>
        <begin position="70"/>
        <end position="126"/>
    </location>
</feature>